<evidence type="ECO:0000313" key="3">
    <source>
        <dbReference type="EMBL" id="KKS74814.1"/>
    </source>
</evidence>
<keyword evidence="1" id="KW-1133">Transmembrane helix</keyword>
<feature type="transmembrane region" description="Helical" evidence="1">
    <location>
        <begin position="62"/>
        <end position="84"/>
    </location>
</feature>
<accession>A0A0G1BNL6</accession>
<keyword evidence="1" id="KW-0472">Membrane</keyword>
<dbReference type="SUPFAM" id="SSF48317">
    <property type="entry name" value="Acid phosphatase/Vanadium-dependent haloperoxidase"/>
    <property type="match status" value="1"/>
</dbReference>
<feature type="domain" description="Phosphatidic acid phosphatase type 2/haloperoxidase" evidence="2">
    <location>
        <begin position="61"/>
        <end position="169"/>
    </location>
</feature>
<dbReference type="PANTHER" id="PTHR14969:SF13">
    <property type="entry name" value="AT30094P"/>
    <property type="match status" value="1"/>
</dbReference>
<dbReference type="Gene3D" id="1.20.144.10">
    <property type="entry name" value="Phosphatidic acid phosphatase type 2/haloperoxidase"/>
    <property type="match status" value="1"/>
</dbReference>
<proteinExistence type="predicted"/>
<keyword evidence="1" id="KW-0812">Transmembrane</keyword>
<gene>
    <name evidence="3" type="ORF">UV48_C0027G0006</name>
</gene>
<evidence type="ECO:0000313" key="4">
    <source>
        <dbReference type="Proteomes" id="UP000034563"/>
    </source>
</evidence>
<organism evidence="3 4">
    <name type="scientific">Candidatus Azambacteria bacterium GW2011_GWA2_42_9</name>
    <dbReference type="NCBI Taxonomy" id="1618613"/>
    <lineage>
        <taxon>Bacteria</taxon>
        <taxon>Candidatus Azamiibacteriota</taxon>
    </lineage>
</organism>
<protein>
    <submittedName>
        <fullName evidence="3">Bacitracin transport permease protein BCRC</fullName>
    </submittedName>
</protein>
<dbReference type="InterPro" id="IPR036938">
    <property type="entry name" value="PAP2/HPO_sf"/>
</dbReference>
<dbReference type="Proteomes" id="UP000034563">
    <property type="component" value="Unassembled WGS sequence"/>
</dbReference>
<feature type="transmembrane region" description="Helical" evidence="1">
    <location>
        <begin position="36"/>
        <end position="55"/>
    </location>
</feature>
<name>A0A0G1BNL6_9BACT</name>
<dbReference type="Pfam" id="PF01569">
    <property type="entry name" value="PAP2"/>
    <property type="match status" value="1"/>
</dbReference>
<dbReference type="EMBL" id="LCEQ01000027">
    <property type="protein sequence ID" value="KKS74814.1"/>
    <property type="molecule type" value="Genomic_DNA"/>
</dbReference>
<feature type="transmembrane region" description="Helical" evidence="1">
    <location>
        <begin position="104"/>
        <end position="123"/>
    </location>
</feature>
<reference evidence="3 4" key="1">
    <citation type="journal article" date="2015" name="Nature">
        <title>rRNA introns, odd ribosomes, and small enigmatic genomes across a large radiation of phyla.</title>
        <authorList>
            <person name="Brown C.T."/>
            <person name="Hug L.A."/>
            <person name="Thomas B.C."/>
            <person name="Sharon I."/>
            <person name="Castelle C.J."/>
            <person name="Singh A."/>
            <person name="Wilkins M.J."/>
            <person name="Williams K.H."/>
            <person name="Banfield J.F."/>
        </authorList>
    </citation>
    <scope>NUCLEOTIDE SEQUENCE [LARGE SCALE GENOMIC DNA]</scope>
</reference>
<evidence type="ECO:0000259" key="2">
    <source>
        <dbReference type="SMART" id="SM00014"/>
    </source>
</evidence>
<feature type="transmembrane region" description="Helical" evidence="1">
    <location>
        <begin position="130"/>
        <end position="148"/>
    </location>
</feature>
<sequence length="179" mass="20819">MEKFEMAYDIKLFYLFNNLSGKSEVFDWFAVFFADYFGYFVAVLFFAILFLAPFYRDRIKVFLTVAISVVLSRLVITEIIRFFYCRPRPFMAYTVNQLAEDANCSFPSGHAAFFFALAMAIYFYNKKWGWVFFTAAVVMGIARITSGVHYPLDILAGAAIGMLSAYFVFYLTKRYENFC</sequence>
<dbReference type="PANTHER" id="PTHR14969">
    <property type="entry name" value="SPHINGOSINE-1-PHOSPHATE PHOSPHOHYDROLASE"/>
    <property type="match status" value="1"/>
</dbReference>
<feature type="transmembrane region" description="Helical" evidence="1">
    <location>
        <begin position="154"/>
        <end position="172"/>
    </location>
</feature>
<evidence type="ECO:0000256" key="1">
    <source>
        <dbReference type="SAM" id="Phobius"/>
    </source>
</evidence>
<dbReference type="InterPro" id="IPR000326">
    <property type="entry name" value="PAP2/HPO"/>
</dbReference>
<dbReference type="SMART" id="SM00014">
    <property type="entry name" value="acidPPc"/>
    <property type="match status" value="1"/>
</dbReference>
<comment type="caution">
    <text evidence="3">The sequence shown here is derived from an EMBL/GenBank/DDBJ whole genome shotgun (WGS) entry which is preliminary data.</text>
</comment>
<dbReference type="AlphaFoldDB" id="A0A0G1BNL6"/>